<evidence type="ECO:0000256" key="1">
    <source>
        <dbReference type="SAM" id="Phobius"/>
    </source>
</evidence>
<dbReference type="EMBL" id="JBDJOF010000037">
    <property type="protein sequence ID" value="MEN5391263.1"/>
    <property type="molecule type" value="Genomic_DNA"/>
</dbReference>
<accession>A0ABV0CAP3</accession>
<protein>
    <recommendedName>
        <fullName evidence="4">Transmembrane protein</fullName>
    </recommendedName>
</protein>
<sequence>MNTPGRQKPVGLLLHLLLFSIPCALAGALIALVLLMAWLSRQPSEVFLMAAASWALMSVWSAYTAPMLANTWRTAGSQGLCSKAAWLEALPIVSAVQAAAVAAMLFAAIGWDPGLLLVMPFLIVFGAPWASLSLHLRWLAKLEK</sequence>
<feature type="transmembrane region" description="Helical" evidence="1">
    <location>
        <begin position="86"/>
        <end position="109"/>
    </location>
</feature>
<keyword evidence="3" id="KW-1185">Reference proteome</keyword>
<evidence type="ECO:0008006" key="4">
    <source>
        <dbReference type="Google" id="ProtNLM"/>
    </source>
</evidence>
<dbReference type="RefSeq" id="WP_146257500.1">
    <property type="nucleotide sequence ID" value="NZ_JBDJOF010000037.1"/>
</dbReference>
<reference evidence="2 3" key="1">
    <citation type="submission" date="2024-04" db="EMBL/GenBank/DDBJ databases">
        <title>WGS of bacteria from Torrens River.</title>
        <authorList>
            <person name="Wyrsch E.R."/>
            <person name="Drigo B."/>
        </authorList>
    </citation>
    <scope>NUCLEOTIDE SEQUENCE [LARGE SCALE GENOMIC DNA]</scope>
    <source>
        <strain evidence="2 3">TWI153</strain>
    </source>
</reference>
<keyword evidence="1" id="KW-0472">Membrane</keyword>
<proteinExistence type="predicted"/>
<comment type="caution">
    <text evidence="2">The sequence shown here is derived from an EMBL/GenBank/DDBJ whole genome shotgun (WGS) entry which is preliminary data.</text>
</comment>
<feature type="transmembrane region" description="Helical" evidence="1">
    <location>
        <begin position="12"/>
        <end position="40"/>
    </location>
</feature>
<feature type="transmembrane region" description="Helical" evidence="1">
    <location>
        <begin position="46"/>
        <end position="65"/>
    </location>
</feature>
<dbReference type="Proteomes" id="UP001400166">
    <property type="component" value="Unassembled WGS sequence"/>
</dbReference>
<name>A0ABV0CAP3_9GAMM</name>
<evidence type="ECO:0000313" key="2">
    <source>
        <dbReference type="EMBL" id="MEN5391263.1"/>
    </source>
</evidence>
<keyword evidence="1" id="KW-1133">Transmembrane helix</keyword>
<organism evidence="2 3">
    <name type="scientific">Stenotrophomonas hibiscicola</name>
    <dbReference type="NCBI Taxonomy" id="86189"/>
    <lineage>
        <taxon>Bacteria</taxon>
        <taxon>Pseudomonadati</taxon>
        <taxon>Pseudomonadota</taxon>
        <taxon>Gammaproteobacteria</taxon>
        <taxon>Lysobacterales</taxon>
        <taxon>Lysobacteraceae</taxon>
        <taxon>Stenotrophomonas</taxon>
        <taxon>Stenotrophomonas maltophilia group</taxon>
    </lineage>
</organism>
<evidence type="ECO:0000313" key="3">
    <source>
        <dbReference type="Proteomes" id="UP001400166"/>
    </source>
</evidence>
<feature type="transmembrane region" description="Helical" evidence="1">
    <location>
        <begin position="115"/>
        <end position="136"/>
    </location>
</feature>
<keyword evidence="1" id="KW-0812">Transmembrane</keyword>
<gene>
    <name evidence="2" type="ORF">ABE587_15675</name>
</gene>